<dbReference type="SMART" id="SM00962">
    <property type="entry name" value="SRP54"/>
    <property type="match status" value="1"/>
</dbReference>
<comment type="caution">
    <text evidence="16">The sequence shown here is derived from an EMBL/GenBank/DDBJ whole genome shotgun (WGS) entry which is preliminary data.</text>
</comment>
<sequence length="374" mass="42401">MKVKKIIAPTMPEAMMKVRKELGSDAVILNSKEIQQGGFLGLFKKKNIEVIAALDPQPKPQKRESIQNKEVKIKHPVLFEEKRDQNQTEVINEVRELRKWIEKNASVQETIFPPVYQAAFDLLVEKEVKVELAKDLVKAVLEENKDKEITYEQVKKQLSLGIASRLHSSDFSGIDYRKKFVHLVGPTGVGKTTTIAKIAANSMLKDGKKVALITTDTYRIAAIEQLKTYSKILDIPLEIAYTIDDYRKAREKFNEYDLVLVDTAGRNFRDSKYIKELGKVVDLNHDLDTYLVLSLTTKSSDLEDIYRQFENIPIKQLIFTKKDETNTYGSILNLSLTNEIGIAYITNGQDVPDDIKGSSVQEICEMIVGVSADE</sequence>
<keyword evidence="9" id="KW-0342">GTP-binding</keyword>
<dbReference type="Proteomes" id="UP001235343">
    <property type="component" value="Unassembled WGS sequence"/>
</dbReference>
<dbReference type="InterPro" id="IPR000897">
    <property type="entry name" value="SRP54_GTPase_dom"/>
</dbReference>
<gene>
    <name evidence="16" type="primary">flhF</name>
    <name evidence="16" type="ORF">QQS35_06365</name>
</gene>
<keyword evidence="7" id="KW-1005">Bacterial flagellum biogenesis</keyword>
<evidence type="ECO:0000256" key="4">
    <source>
        <dbReference type="ARBA" id="ARBA00022448"/>
    </source>
</evidence>
<keyword evidence="5" id="KW-1003">Cell membrane</keyword>
<keyword evidence="4" id="KW-0813">Transport</keyword>
<evidence type="ECO:0000256" key="11">
    <source>
        <dbReference type="ARBA" id="ARBA00023225"/>
    </source>
</evidence>
<dbReference type="EMBL" id="JASTZU010000021">
    <property type="protein sequence ID" value="MDL4840080.1"/>
    <property type="molecule type" value="Genomic_DNA"/>
</dbReference>
<dbReference type="NCBIfam" id="TIGR03499">
    <property type="entry name" value="FlhF"/>
    <property type="match status" value="1"/>
</dbReference>
<evidence type="ECO:0000313" key="16">
    <source>
        <dbReference type="EMBL" id="MDL4840080.1"/>
    </source>
</evidence>
<dbReference type="PANTHER" id="PTHR43134:SF3">
    <property type="entry name" value="FLAGELLAR BIOSYNTHESIS PROTEIN FLHF"/>
    <property type="match status" value="1"/>
</dbReference>
<dbReference type="InterPro" id="IPR003593">
    <property type="entry name" value="AAA+_ATPase"/>
</dbReference>
<evidence type="ECO:0000256" key="8">
    <source>
        <dbReference type="ARBA" id="ARBA00022927"/>
    </source>
</evidence>
<comment type="subcellular location">
    <subcellularLocation>
        <location evidence="1">Cell membrane</location>
        <topology evidence="1">Peripheral membrane protein</topology>
        <orientation evidence="1">Cytoplasmic side</orientation>
    </subcellularLocation>
</comment>
<comment type="function">
    <text evidence="12">Necessary for flagellar biosynthesis. May be involved in translocation of the flagellum.</text>
</comment>
<dbReference type="PANTHER" id="PTHR43134">
    <property type="entry name" value="SIGNAL RECOGNITION PARTICLE RECEPTOR SUBUNIT ALPHA"/>
    <property type="match status" value="1"/>
</dbReference>
<evidence type="ECO:0000259" key="15">
    <source>
        <dbReference type="SMART" id="SM00962"/>
    </source>
</evidence>
<comment type="similarity">
    <text evidence="2">Belongs to the GTP-binding SRP family.</text>
</comment>
<keyword evidence="16" id="KW-0966">Cell projection</keyword>
<name>A0ABT7L4G8_9BACI</name>
<keyword evidence="17" id="KW-1185">Reference proteome</keyword>
<proteinExistence type="inferred from homology"/>
<keyword evidence="6" id="KW-0547">Nucleotide-binding</keyword>
<evidence type="ECO:0000256" key="13">
    <source>
        <dbReference type="NCBIfam" id="TIGR03499"/>
    </source>
</evidence>
<evidence type="ECO:0000313" key="17">
    <source>
        <dbReference type="Proteomes" id="UP001235343"/>
    </source>
</evidence>
<evidence type="ECO:0000256" key="3">
    <source>
        <dbReference type="ARBA" id="ARBA00014919"/>
    </source>
</evidence>
<evidence type="ECO:0000256" key="7">
    <source>
        <dbReference type="ARBA" id="ARBA00022795"/>
    </source>
</evidence>
<evidence type="ECO:0000256" key="9">
    <source>
        <dbReference type="ARBA" id="ARBA00023134"/>
    </source>
</evidence>
<dbReference type="SMART" id="SM00382">
    <property type="entry name" value="AAA"/>
    <property type="match status" value="1"/>
</dbReference>
<dbReference type="Gene3D" id="3.40.50.300">
    <property type="entry name" value="P-loop containing nucleotide triphosphate hydrolases"/>
    <property type="match status" value="1"/>
</dbReference>
<evidence type="ECO:0000256" key="12">
    <source>
        <dbReference type="ARBA" id="ARBA00025337"/>
    </source>
</evidence>
<evidence type="ECO:0000259" key="14">
    <source>
        <dbReference type="SMART" id="SM00382"/>
    </source>
</evidence>
<keyword evidence="10" id="KW-0472">Membrane</keyword>
<dbReference type="Gene3D" id="1.20.120.1380">
    <property type="entry name" value="Flagellar FlhF biosynthesis protein, N domain"/>
    <property type="match status" value="1"/>
</dbReference>
<dbReference type="SUPFAM" id="SSF52540">
    <property type="entry name" value="P-loop containing nucleoside triphosphate hydrolases"/>
    <property type="match status" value="1"/>
</dbReference>
<accession>A0ABT7L4G8</accession>
<organism evidence="16 17">
    <name type="scientific">Aquibacillus rhizosphaerae</name>
    <dbReference type="NCBI Taxonomy" id="3051431"/>
    <lineage>
        <taxon>Bacteria</taxon>
        <taxon>Bacillati</taxon>
        <taxon>Bacillota</taxon>
        <taxon>Bacilli</taxon>
        <taxon>Bacillales</taxon>
        <taxon>Bacillaceae</taxon>
        <taxon>Aquibacillus</taxon>
    </lineage>
</organism>
<evidence type="ECO:0000256" key="1">
    <source>
        <dbReference type="ARBA" id="ARBA00004413"/>
    </source>
</evidence>
<evidence type="ECO:0000256" key="10">
    <source>
        <dbReference type="ARBA" id="ARBA00023136"/>
    </source>
</evidence>
<feature type="domain" description="AAA+ ATPase" evidence="14">
    <location>
        <begin position="177"/>
        <end position="346"/>
    </location>
</feature>
<evidence type="ECO:0000256" key="6">
    <source>
        <dbReference type="ARBA" id="ARBA00022741"/>
    </source>
</evidence>
<dbReference type="InterPro" id="IPR027417">
    <property type="entry name" value="P-loop_NTPase"/>
</dbReference>
<keyword evidence="16" id="KW-0969">Cilium</keyword>
<protein>
    <recommendedName>
        <fullName evidence="3 13">Flagellar biosynthesis protein FlhF</fullName>
    </recommendedName>
</protein>
<feature type="domain" description="SRP54-type proteins GTP-binding" evidence="15">
    <location>
        <begin position="178"/>
        <end position="369"/>
    </location>
</feature>
<dbReference type="Pfam" id="PF00448">
    <property type="entry name" value="SRP54"/>
    <property type="match status" value="1"/>
</dbReference>
<evidence type="ECO:0000256" key="2">
    <source>
        <dbReference type="ARBA" id="ARBA00008531"/>
    </source>
</evidence>
<dbReference type="InterPro" id="IPR020006">
    <property type="entry name" value="FlhF"/>
</dbReference>
<evidence type="ECO:0000256" key="5">
    <source>
        <dbReference type="ARBA" id="ARBA00022475"/>
    </source>
</evidence>
<dbReference type="RefSeq" id="WP_285931078.1">
    <property type="nucleotide sequence ID" value="NZ_JASTZU010000021.1"/>
</dbReference>
<reference evidence="16 17" key="1">
    <citation type="submission" date="2023-06" db="EMBL/GenBank/DDBJ databases">
        <title>Aquibacillus rhizosphaerae LR5S19.</title>
        <authorList>
            <person name="Sun J.-Q."/>
        </authorList>
    </citation>
    <scope>NUCLEOTIDE SEQUENCE [LARGE SCALE GENOMIC DNA]</scope>
    <source>
        <strain evidence="16 17">LR5S19</strain>
    </source>
</reference>
<dbReference type="InterPro" id="IPR047040">
    <property type="entry name" value="FlhF__GTPase_dom"/>
</dbReference>
<keyword evidence="8" id="KW-0653">Protein transport</keyword>
<keyword evidence="11" id="KW-1006">Bacterial flagellum protein export</keyword>
<keyword evidence="16" id="KW-0282">Flagellum</keyword>
<dbReference type="CDD" id="cd17873">
    <property type="entry name" value="FlhF"/>
    <property type="match status" value="1"/>
</dbReference>